<evidence type="ECO:0000256" key="11">
    <source>
        <dbReference type="RuleBase" id="RU368118"/>
    </source>
</evidence>
<protein>
    <recommendedName>
        <fullName evidence="11">Cytochrome b-c1 complex subunit 8</fullName>
    </recommendedName>
    <alternativeName>
        <fullName evidence="11">Complex III subunit 8</fullName>
    </alternativeName>
</protein>
<gene>
    <name evidence="12" type="ORF">D9757_000796</name>
</gene>
<sequence>MRPTIVRASEMPGPQRAWSSWWGSPFVKQRGITQYTLSPLSAKAGPNWLRNYVFNFYRRVSVEAVYFVVPFALGYSIYTWANHRYAFQNSKAGHIAGAHH</sequence>
<keyword evidence="3 11" id="KW-0813">Transport</keyword>
<proteinExistence type="inferred from homology"/>
<accession>A0A8H5MG83</accession>
<evidence type="ECO:0000256" key="9">
    <source>
        <dbReference type="ARBA" id="ARBA00023128"/>
    </source>
</evidence>
<comment type="subunit">
    <text evidence="11">Component of the ubiquinol-cytochrome c oxidoreductase (cytochrome b-c1 complex, complex III, CIII), a multisubunit enzyme composed of 3 respiratory subunits cytochrome b, cytochrome c1 and Rieske protein, 2 core protein subunits, and additional low-molecular weight protein subunits. The complex exists as an obligatory dimer and forms supercomplexes (SCs) in the inner mitochondrial membrane with cytochrome c oxidase (complex IV, CIV).</text>
</comment>
<dbReference type="SUPFAM" id="SSF81508">
    <property type="entry name" value="Ubiquinone-binding protein QP-C of cytochrome bc1 complex (Ubiquinol-cytochrome c reductase)"/>
    <property type="match status" value="1"/>
</dbReference>
<keyword evidence="7 11" id="KW-0249">Electron transport</keyword>
<evidence type="ECO:0000313" key="13">
    <source>
        <dbReference type="Proteomes" id="UP000518752"/>
    </source>
</evidence>
<dbReference type="GO" id="GO:0005743">
    <property type="term" value="C:mitochondrial inner membrane"/>
    <property type="evidence" value="ECO:0007669"/>
    <property type="project" value="UniProtKB-SubCell"/>
</dbReference>
<keyword evidence="10 11" id="KW-0472">Membrane</keyword>
<organism evidence="12 13">
    <name type="scientific">Collybiopsis confluens</name>
    <dbReference type="NCBI Taxonomy" id="2823264"/>
    <lineage>
        <taxon>Eukaryota</taxon>
        <taxon>Fungi</taxon>
        <taxon>Dikarya</taxon>
        <taxon>Basidiomycota</taxon>
        <taxon>Agaricomycotina</taxon>
        <taxon>Agaricomycetes</taxon>
        <taxon>Agaricomycetidae</taxon>
        <taxon>Agaricales</taxon>
        <taxon>Marasmiineae</taxon>
        <taxon>Omphalotaceae</taxon>
        <taxon>Collybiopsis</taxon>
    </lineage>
</organism>
<keyword evidence="9 11" id="KW-0496">Mitochondrion</keyword>
<dbReference type="GO" id="GO:0045275">
    <property type="term" value="C:respiratory chain complex III"/>
    <property type="evidence" value="ECO:0007669"/>
    <property type="project" value="UniProtKB-UniRule"/>
</dbReference>
<dbReference type="EMBL" id="JAACJN010000004">
    <property type="protein sequence ID" value="KAF5392903.1"/>
    <property type="molecule type" value="Genomic_DNA"/>
</dbReference>
<evidence type="ECO:0000256" key="6">
    <source>
        <dbReference type="ARBA" id="ARBA00022792"/>
    </source>
</evidence>
<dbReference type="PANTHER" id="PTHR12119:SF2">
    <property type="entry name" value="CYTOCHROME B-C1 COMPLEX SUBUNIT 8"/>
    <property type="match status" value="1"/>
</dbReference>
<evidence type="ECO:0000313" key="12">
    <source>
        <dbReference type="EMBL" id="KAF5392903.1"/>
    </source>
</evidence>
<dbReference type="Pfam" id="PF02939">
    <property type="entry name" value="UcrQ"/>
    <property type="match status" value="1"/>
</dbReference>
<dbReference type="InterPro" id="IPR004205">
    <property type="entry name" value="Cyt_bc1_su8"/>
</dbReference>
<keyword evidence="13" id="KW-1185">Reference proteome</keyword>
<keyword evidence="6 11" id="KW-0999">Mitochondrion inner membrane</keyword>
<keyword evidence="8 11" id="KW-1133">Transmembrane helix</keyword>
<comment type="subcellular location">
    <subcellularLocation>
        <location evidence="1 11">Mitochondrion inner membrane</location>
        <topology evidence="1 11">Single-pass membrane protein</topology>
    </subcellularLocation>
</comment>
<comment type="similarity">
    <text evidence="2 11">Belongs to the UQCRQ/QCR8 family.</text>
</comment>
<comment type="function">
    <text evidence="11">Component of the ubiquinol-cytochrome c oxidoreductase, a multisubunit transmembrane complex that is part of the mitochondrial electron transport chain which drives oxidative phosphorylation. The complex plays an important role in the uptake of multiple carbon sources present in different host niches.</text>
</comment>
<evidence type="ECO:0000256" key="7">
    <source>
        <dbReference type="ARBA" id="ARBA00022982"/>
    </source>
</evidence>
<name>A0A8H5MG83_9AGAR</name>
<keyword evidence="5 11" id="KW-0812">Transmembrane</keyword>
<evidence type="ECO:0000256" key="3">
    <source>
        <dbReference type="ARBA" id="ARBA00022448"/>
    </source>
</evidence>
<evidence type="ECO:0000256" key="10">
    <source>
        <dbReference type="ARBA" id="ARBA00023136"/>
    </source>
</evidence>
<evidence type="ECO:0000256" key="8">
    <source>
        <dbReference type="ARBA" id="ARBA00022989"/>
    </source>
</evidence>
<dbReference type="PANTHER" id="PTHR12119">
    <property type="entry name" value="UBIQUINOL-CYTOCHROME C REDUCTASE COMPLEX UBIQUINONE-BINDING PROTEIN QP-C"/>
    <property type="match status" value="1"/>
</dbReference>
<reference evidence="12 13" key="1">
    <citation type="journal article" date="2020" name="ISME J.">
        <title>Uncovering the hidden diversity of litter-decomposition mechanisms in mushroom-forming fungi.</title>
        <authorList>
            <person name="Floudas D."/>
            <person name="Bentzer J."/>
            <person name="Ahren D."/>
            <person name="Johansson T."/>
            <person name="Persson P."/>
            <person name="Tunlid A."/>
        </authorList>
    </citation>
    <scope>NUCLEOTIDE SEQUENCE [LARGE SCALE GENOMIC DNA]</scope>
    <source>
        <strain evidence="12 13">CBS 406.79</strain>
    </source>
</reference>
<dbReference type="Proteomes" id="UP000518752">
    <property type="component" value="Unassembled WGS sequence"/>
</dbReference>
<evidence type="ECO:0000256" key="2">
    <source>
        <dbReference type="ARBA" id="ARBA00007668"/>
    </source>
</evidence>
<dbReference type="Gene3D" id="1.20.5.210">
    <property type="entry name" value="Cytochrome b-c1 complex subunit 8"/>
    <property type="match status" value="1"/>
</dbReference>
<keyword evidence="4 11" id="KW-0679">Respiratory chain</keyword>
<dbReference type="AlphaFoldDB" id="A0A8H5MG83"/>
<comment type="caution">
    <text evidence="12">The sequence shown here is derived from an EMBL/GenBank/DDBJ whole genome shotgun (WGS) entry which is preliminary data.</text>
</comment>
<dbReference type="OrthoDB" id="6683853at2759"/>
<dbReference type="GO" id="GO:0006122">
    <property type="term" value="P:mitochondrial electron transport, ubiquinol to cytochrome c"/>
    <property type="evidence" value="ECO:0007669"/>
    <property type="project" value="UniProtKB-UniRule"/>
</dbReference>
<evidence type="ECO:0000256" key="1">
    <source>
        <dbReference type="ARBA" id="ARBA00004434"/>
    </source>
</evidence>
<evidence type="ECO:0000256" key="4">
    <source>
        <dbReference type="ARBA" id="ARBA00022660"/>
    </source>
</evidence>
<feature type="transmembrane region" description="Helical" evidence="11">
    <location>
        <begin position="64"/>
        <end position="81"/>
    </location>
</feature>
<evidence type="ECO:0000256" key="5">
    <source>
        <dbReference type="ARBA" id="ARBA00022692"/>
    </source>
</evidence>
<dbReference type="InterPro" id="IPR036642">
    <property type="entry name" value="Cyt_bc1_su8_sf"/>
</dbReference>